<feature type="non-terminal residue" evidence="2">
    <location>
        <position position="1"/>
    </location>
</feature>
<dbReference type="GO" id="GO:0016491">
    <property type="term" value="F:oxidoreductase activity"/>
    <property type="evidence" value="ECO:0007669"/>
    <property type="project" value="InterPro"/>
</dbReference>
<dbReference type="InterPro" id="IPR018170">
    <property type="entry name" value="Aldo/ket_reductase_CS"/>
</dbReference>
<dbReference type="EMBL" id="UINC01043820">
    <property type="protein sequence ID" value="SVB48396.1"/>
    <property type="molecule type" value="Genomic_DNA"/>
</dbReference>
<evidence type="ECO:0000313" key="2">
    <source>
        <dbReference type="EMBL" id="SVB48396.1"/>
    </source>
</evidence>
<dbReference type="CDD" id="cd19072">
    <property type="entry name" value="AKR_AKR3F1-like"/>
    <property type="match status" value="1"/>
</dbReference>
<proteinExistence type="predicted"/>
<dbReference type="SUPFAM" id="SSF51430">
    <property type="entry name" value="NAD(P)-linked oxidoreductase"/>
    <property type="match status" value="1"/>
</dbReference>
<gene>
    <name evidence="2" type="ORF">METZ01_LOCUS201250</name>
</gene>
<feature type="domain" description="NADP-dependent oxidoreductase" evidence="1">
    <location>
        <begin position="4"/>
        <end position="205"/>
    </location>
</feature>
<dbReference type="InterPro" id="IPR036812">
    <property type="entry name" value="NAD(P)_OxRdtase_dom_sf"/>
</dbReference>
<organism evidence="2">
    <name type="scientific">marine metagenome</name>
    <dbReference type="NCBI Taxonomy" id="408172"/>
    <lineage>
        <taxon>unclassified sequences</taxon>
        <taxon>metagenomes</taxon>
        <taxon>ecological metagenomes</taxon>
    </lineage>
</organism>
<sequence>AIAGFRDQVFLATKVSPGHFRKNDILKAADQSLKRLKIDVIDLYQLHWPNDAIPIAETMGAMESLVDAGKIRFIGVSNFSVEQMQEAQDALTNARIVSDQVRYSLIDRSIESALLSYCQAQGVTIIAYSPLATGLGKLGGKSGAQAIEQVTNNTEKSQAQVALNWCLRQPRVMVIPKANSAAHVEDDCGASGWRLSSEDLAILDAAFPQ</sequence>
<reference evidence="2" key="1">
    <citation type="submission" date="2018-05" db="EMBL/GenBank/DDBJ databases">
        <authorList>
            <person name="Lanie J.A."/>
            <person name="Ng W.-L."/>
            <person name="Kazmierczak K.M."/>
            <person name="Andrzejewski T.M."/>
            <person name="Davidsen T.M."/>
            <person name="Wayne K.J."/>
            <person name="Tettelin H."/>
            <person name="Glass J.I."/>
            <person name="Rusch D."/>
            <person name="Podicherti R."/>
            <person name="Tsui H.-C.T."/>
            <person name="Winkler M.E."/>
        </authorList>
    </citation>
    <scope>NUCLEOTIDE SEQUENCE</scope>
</reference>
<protein>
    <recommendedName>
        <fullName evidence="1">NADP-dependent oxidoreductase domain-containing protein</fullName>
    </recommendedName>
</protein>
<dbReference type="InterPro" id="IPR023210">
    <property type="entry name" value="NADP_OxRdtase_dom"/>
</dbReference>
<dbReference type="InterPro" id="IPR020471">
    <property type="entry name" value="AKR"/>
</dbReference>
<dbReference type="Gene3D" id="3.20.20.100">
    <property type="entry name" value="NADP-dependent oxidoreductase domain"/>
    <property type="match status" value="1"/>
</dbReference>
<accession>A0A382EC77</accession>
<dbReference type="Pfam" id="PF00248">
    <property type="entry name" value="Aldo_ket_red"/>
    <property type="match status" value="1"/>
</dbReference>
<dbReference type="PRINTS" id="PR00069">
    <property type="entry name" value="ALDKETRDTASE"/>
</dbReference>
<dbReference type="PROSITE" id="PS00062">
    <property type="entry name" value="ALDOKETO_REDUCTASE_2"/>
    <property type="match status" value="1"/>
</dbReference>
<dbReference type="PANTHER" id="PTHR43638:SF3">
    <property type="entry name" value="ALDEHYDE REDUCTASE"/>
    <property type="match status" value="1"/>
</dbReference>
<name>A0A382EC77_9ZZZZ</name>
<dbReference type="AlphaFoldDB" id="A0A382EC77"/>
<dbReference type="PANTHER" id="PTHR43638">
    <property type="entry name" value="OXIDOREDUCTASE, ALDO/KETO REDUCTASE FAMILY PROTEIN"/>
    <property type="match status" value="1"/>
</dbReference>
<evidence type="ECO:0000259" key="1">
    <source>
        <dbReference type="Pfam" id="PF00248"/>
    </source>
</evidence>